<feature type="region of interest" description="Disordered" evidence="2">
    <location>
        <begin position="1"/>
        <end position="23"/>
    </location>
</feature>
<dbReference type="InterPro" id="IPR041442">
    <property type="entry name" value="PIH1D1/2/3_CS-like"/>
</dbReference>
<comment type="similarity">
    <text evidence="1">Belongs to the PIH1 family.</text>
</comment>
<dbReference type="InterPro" id="IPR050734">
    <property type="entry name" value="PIH1/Kintoun_subfamily"/>
</dbReference>
<evidence type="ECO:0000256" key="1">
    <source>
        <dbReference type="ARBA" id="ARBA00008511"/>
    </source>
</evidence>
<dbReference type="Proteomes" id="UP000232323">
    <property type="component" value="Unassembled WGS sequence"/>
</dbReference>
<reference evidence="4 5" key="1">
    <citation type="submission" date="2017-08" db="EMBL/GenBank/DDBJ databases">
        <title>Acidophilic green algal genome provides insights into adaptation to an acidic environment.</title>
        <authorList>
            <person name="Hirooka S."/>
            <person name="Hirose Y."/>
            <person name="Kanesaki Y."/>
            <person name="Higuchi S."/>
            <person name="Fujiwara T."/>
            <person name="Onuma R."/>
            <person name="Era A."/>
            <person name="Ohbayashi R."/>
            <person name="Uzuka A."/>
            <person name="Nozaki H."/>
            <person name="Yoshikawa H."/>
            <person name="Miyagishima S.Y."/>
        </authorList>
    </citation>
    <scope>NUCLEOTIDE SEQUENCE [LARGE SCALE GENOMIC DNA]</scope>
    <source>
        <strain evidence="4 5">NIES-2499</strain>
    </source>
</reference>
<accession>A0A250X598</accession>
<dbReference type="OrthoDB" id="545063at2759"/>
<protein>
    <recommendedName>
        <fullName evidence="3">PIH1D1/2/3 CS-like domain-containing protein</fullName>
    </recommendedName>
</protein>
<feature type="region of interest" description="Disordered" evidence="2">
    <location>
        <begin position="309"/>
        <end position="345"/>
    </location>
</feature>
<dbReference type="Pfam" id="PF18201">
    <property type="entry name" value="PIH1_CS"/>
    <property type="match status" value="1"/>
</dbReference>
<dbReference type="EMBL" id="BEGY01000031">
    <property type="protein sequence ID" value="GAX78267.1"/>
    <property type="molecule type" value="Genomic_DNA"/>
</dbReference>
<feature type="compositionally biased region" description="Polar residues" evidence="2">
    <location>
        <begin position="314"/>
        <end position="339"/>
    </location>
</feature>
<feature type="domain" description="PIH1D1/2/3 CS-like" evidence="3">
    <location>
        <begin position="428"/>
        <end position="529"/>
    </location>
</feature>
<gene>
    <name evidence="4" type="ORF">CEUSTIGMA_g5709.t1</name>
</gene>
<dbReference type="PANTHER" id="PTHR22997:SF0">
    <property type="entry name" value="PIH1 DOMAIN-CONTAINING PROTEIN 1"/>
    <property type="match status" value="1"/>
</dbReference>
<proteinExistence type="inferred from homology"/>
<sequence>MDLLGLANSASDSSKGGGRMPDLGSLLGGLGRDLKGQDLKQLTEKADALWKMMDEMAENDPEAYGKFLKQQADAASAEQKKLGEGSGPYASEAAMQKLLEGTAPGIVVELQASAPGSATRIHVAVLIWGASADACVPPATLQSGQLLSSSSIISITSSNSMWSEGLKIPLIKCREPVIHTATPSAATAGGLNAHGASSNVSSHSRVSQSYYLALNRDTLHVALSDGGIEERDRLRLLIVSAACQFVEAMHGVRLHRETWRVMVNPLLISVAERTELQDRLKSAAVKQAAQGTAAEGLSTSLLGQLSSLTVQSSPQNGNSSAHHQHPTSSQQRSSTSGDISRQEGAPAGRLGHILSSKEEQAASSSPATTKRPLIVELKTSTPVASELDSLSHCAAAADGSEPVPSYVHVHGSEPVPSSAQVSFVETSALHTIEVRAHLPTVTSAGQVDMEVVDEGEHQCVVLTFPCLSGSRGNSMGENLCNSNYDDNMSAPMAPSGKEVMRVQLPSRVDDLKAKAKFDVKKQVLTVKFPTKPGSS</sequence>
<keyword evidence="5" id="KW-1185">Reference proteome</keyword>
<organism evidence="4 5">
    <name type="scientific">Chlamydomonas eustigma</name>
    <dbReference type="NCBI Taxonomy" id="1157962"/>
    <lineage>
        <taxon>Eukaryota</taxon>
        <taxon>Viridiplantae</taxon>
        <taxon>Chlorophyta</taxon>
        <taxon>core chlorophytes</taxon>
        <taxon>Chlorophyceae</taxon>
        <taxon>CS clade</taxon>
        <taxon>Chlamydomonadales</taxon>
        <taxon>Chlamydomonadaceae</taxon>
        <taxon>Chlamydomonas</taxon>
    </lineage>
</organism>
<evidence type="ECO:0000256" key="2">
    <source>
        <dbReference type="SAM" id="MobiDB-lite"/>
    </source>
</evidence>
<name>A0A250X598_9CHLO</name>
<dbReference type="AlphaFoldDB" id="A0A250X598"/>
<evidence type="ECO:0000313" key="5">
    <source>
        <dbReference type="Proteomes" id="UP000232323"/>
    </source>
</evidence>
<evidence type="ECO:0000259" key="3">
    <source>
        <dbReference type="Pfam" id="PF18201"/>
    </source>
</evidence>
<dbReference type="GO" id="GO:0005737">
    <property type="term" value="C:cytoplasm"/>
    <property type="evidence" value="ECO:0007669"/>
    <property type="project" value="TreeGrafter"/>
</dbReference>
<evidence type="ECO:0000313" key="4">
    <source>
        <dbReference type="EMBL" id="GAX78267.1"/>
    </source>
</evidence>
<dbReference type="PANTHER" id="PTHR22997">
    <property type="entry name" value="PIH1 DOMAIN-CONTAINING PROTEIN 1"/>
    <property type="match status" value="1"/>
</dbReference>
<comment type="caution">
    <text evidence="4">The sequence shown here is derived from an EMBL/GenBank/DDBJ whole genome shotgun (WGS) entry which is preliminary data.</text>
</comment>